<comment type="caution">
    <text evidence="1">The sequence shown here is derived from an EMBL/GenBank/DDBJ whole genome shotgun (WGS) entry which is preliminary data.</text>
</comment>
<evidence type="ECO:0000313" key="1">
    <source>
        <dbReference type="EMBL" id="MFD2598717.1"/>
    </source>
</evidence>
<accession>A0ABW5NLI8</accession>
<keyword evidence="2" id="KW-1185">Reference proteome</keyword>
<sequence>MKRSKFLSKSDQTIIMLSTDKINFTDLIELSDAITKEFSVTDYLELDSHFDRIPALQTLYQILYSGSEIKKTFSTDIYNAKLSLNEGEYILFLLNKKNEALKFQSISSYIKCLIDWYLIQLDSEIIRNISVLKNYLSNGINTDKDALSIFLVNPKDDALKKFEHYIFKQTSVFGFDTLAQNLQVFAGRTYDLIKLDHIPYLNFSNYSNPSIFENINQEFVTFKEINQILTNYNYFRTDIPLLNLDNKFRLNLDLDVKSPDIVRRVLSNYFEQSTDLTIDKYGNRVFDVFWDNISLYPSKYKIHEYCYNQNQISERINDGVNLKYFIGLLNRLRDDDHLSNATAKFPMILYNYVKRIKLKPTSIKQLFTKEDNINESVRENTDNMYERYLS</sequence>
<reference evidence="2" key="1">
    <citation type="journal article" date="2019" name="Int. J. Syst. Evol. Microbiol.">
        <title>The Global Catalogue of Microorganisms (GCM) 10K type strain sequencing project: providing services to taxonomists for standard genome sequencing and annotation.</title>
        <authorList>
            <consortium name="The Broad Institute Genomics Platform"/>
            <consortium name="The Broad Institute Genome Sequencing Center for Infectious Disease"/>
            <person name="Wu L."/>
            <person name="Ma J."/>
        </authorList>
    </citation>
    <scope>NUCLEOTIDE SEQUENCE [LARGE SCALE GENOMIC DNA]</scope>
    <source>
        <strain evidence="2">KCTC 42248</strain>
    </source>
</reference>
<organism evidence="1 2">
    <name type="scientific">Sphingobacterium corticis</name>
    <dbReference type="NCBI Taxonomy" id="1812823"/>
    <lineage>
        <taxon>Bacteria</taxon>
        <taxon>Pseudomonadati</taxon>
        <taxon>Bacteroidota</taxon>
        <taxon>Sphingobacteriia</taxon>
        <taxon>Sphingobacteriales</taxon>
        <taxon>Sphingobacteriaceae</taxon>
        <taxon>Sphingobacterium</taxon>
    </lineage>
</organism>
<evidence type="ECO:0000313" key="2">
    <source>
        <dbReference type="Proteomes" id="UP001597393"/>
    </source>
</evidence>
<dbReference type="Proteomes" id="UP001597393">
    <property type="component" value="Unassembled WGS sequence"/>
</dbReference>
<proteinExistence type="predicted"/>
<name>A0ABW5NLI8_9SPHI</name>
<dbReference type="RefSeq" id="WP_380868843.1">
    <property type="nucleotide sequence ID" value="NZ_JBHUMA010000006.1"/>
</dbReference>
<protein>
    <submittedName>
        <fullName evidence="1">Uncharacterized protein</fullName>
    </submittedName>
</protein>
<dbReference type="EMBL" id="JBHUMA010000006">
    <property type="protein sequence ID" value="MFD2598717.1"/>
    <property type="molecule type" value="Genomic_DNA"/>
</dbReference>
<gene>
    <name evidence="1" type="ORF">ACFSQ3_07105</name>
</gene>